<evidence type="ECO:0000259" key="2">
    <source>
        <dbReference type="Pfam" id="PF12146"/>
    </source>
</evidence>
<dbReference type="Pfam" id="PF12146">
    <property type="entry name" value="Hydrolase_4"/>
    <property type="match status" value="1"/>
</dbReference>
<evidence type="ECO:0000256" key="1">
    <source>
        <dbReference type="SAM" id="Phobius"/>
    </source>
</evidence>
<feature type="transmembrane region" description="Helical" evidence="1">
    <location>
        <begin position="137"/>
        <end position="156"/>
    </location>
</feature>
<evidence type="ECO:0000313" key="4">
    <source>
        <dbReference type="Proteomes" id="UP000596660"/>
    </source>
</evidence>
<keyword evidence="1" id="KW-1133">Transmembrane helix</keyword>
<proteinExistence type="predicted"/>
<dbReference type="Proteomes" id="UP000596660">
    <property type="component" value="Unplaced"/>
</dbReference>
<dbReference type="OMA" id="YANDISW"/>
<reference evidence="3" key="2">
    <citation type="submission" date="2021-03" db="UniProtKB">
        <authorList>
            <consortium name="EnsemblPlants"/>
        </authorList>
    </citation>
    <scope>IDENTIFICATION</scope>
</reference>
<dbReference type="InterPro" id="IPR029058">
    <property type="entry name" value="AB_hydrolase_fold"/>
</dbReference>
<dbReference type="RefSeq" id="XP_021740505.1">
    <property type="nucleotide sequence ID" value="XM_021884813.1"/>
</dbReference>
<dbReference type="InterPro" id="IPR000073">
    <property type="entry name" value="AB_hydrolase_1"/>
</dbReference>
<keyword evidence="1" id="KW-0472">Membrane</keyword>
<dbReference type="OrthoDB" id="2498029at2759"/>
<dbReference type="KEGG" id="cqi:110706843"/>
<dbReference type="PANTHER" id="PTHR11614">
    <property type="entry name" value="PHOSPHOLIPASE-RELATED"/>
    <property type="match status" value="1"/>
</dbReference>
<dbReference type="InterPro" id="IPR022742">
    <property type="entry name" value="Hydrolase_4"/>
</dbReference>
<dbReference type="PRINTS" id="PR00111">
    <property type="entry name" value="ABHYDROLASE"/>
</dbReference>
<sequence>MKEEEQIQPKNPLPHFWGTTPEEDYYTQQGIKSTQSYFTTPSGLTLFTRSWHPLSLSPPRGIICMVHGYGNDISWTFQSSPIFLAQNGFSCFALDLPGHGKSDGLKAYVPDINLVISCCTSFFESVLETRSMRNLPAFLFGESMGGAICLLISIMYPNMGFSGAVLIAPMCKISNNVRPRWPIPEILTFIGKFVPTLAIVPSPDLLHKSVKVPEKKEIAMMNPLRYNGKPRLGTVIELLRVTDYLSRKLKDVTIPFIVLHGQADVVTDPDVSRALYEAAASEDKTIKIYEGMVHSMLFGETDENVEIVRNDILCWLNDRCKRED</sequence>
<keyword evidence="1" id="KW-0812">Transmembrane</keyword>
<protein>
    <recommendedName>
        <fullName evidence="2">Serine aminopeptidase S33 domain-containing protein</fullName>
    </recommendedName>
</protein>
<feature type="domain" description="Serine aminopeptidase S33" evidence="2">
    <location>
        <begin position="58"/>
        <end position="300"/>
    </location>
</feature>
<dbReference type="InterPro" id="IPR051044">
    <property type="entry name" value="MAG_DAG_Lipase"/>
</dbReference>
<reference evidence="3" key="1">
    <citation type="journal article" date="2017" name="Nature">
        <title>The genome of Chenopodium quinoa.</title>
        <authorList>
            <person name="Jarvis D.E."/>
            <person name="Ho Y.S."/>
            <person name="Lightfoot D.J."/>
            <person name="Schmoeckel S.M."/>
            <person name="Li B."/>
            <person name="Borm T.J.A."/>
            <person name="Ohyanagi H."/>
            <person name="Mineta K."/>
            <person name="Michell C.T."/>
            <person name="Saber N."/>
            <person name="Kharbatia N.M."/>
            <person name="Rupper R.R."/>
            <person name="Sharp A.R."/>
            <person name="Dally N."/>
            <person name="Boughton B.A."/>
            <person name="Woo Y.H."/>
            <person name="Gao G."/>
            <person name="Schijlen E.G.W.M."/>
            <person name="Guo X."/>
            <person name="Momin A.A."/>
            <person name="Negrao S."/>
            <person name="Al-Babili S."/>
            <person name="Gehring C."/>
            <person name="Roessner U."/>
            <person name="Jung C."/>
            <person name="Murphy K."/>
            <person name="Arold S.T."/>
            <person name="Gojobori T."/>
            <person name="van der Linden C.G."/>
            <person name="van Loo E.N."/>
            <person name="Jellen E.N."/>
            <person name="Maughan P.J."/>
            <person name="Tester M."/>
        </authorList>
    </citation>
    <scope>NUCLEOTIDE SEQUENCE [LARGE SCALE GENOMIC DNA]</scope>
    <source>
        <strain evidence="3">cv. PI 614886</strain>
    </source>
</reference>
<keyword evidence="4" id="KW-1185">Reference proteome</keyword>
<accession>A0A803LPR3</accession>
<dbReference type="SUPFAM" id="SSF53474">
    <property type="entry name" value="alpha/beta-Hydrolases"/>
    <property type="match status" value="1"/>
</dbReference>
<dbReference type="Gene3D" id="3.40.50.1820">
    <property type="entry name" value="alpha/beta hydrolase"/>
    <property type="match status" value="1"/>
</dbReference>
<organism evidence="3 4">
    <name type="scientific">Chenopodium quinoa</name>
    <name type="common">Quinoa</name>
    <dbReference type="NCBI Taxonomy" id="63459"/>
    <lineage>
        <taxon>Eukaryota</taxon>
        <taxon>Viridiplantae</taxon>
        <taxon>Streptophyta</taxon>
        <taxon>Embryophyta</taxon>
        <taxon>Tracheophyta</taxon>
        <taxon>Spermatophyta</taxon>
        <taxon>Magnoliopsida</taxon>
        <taxon>eudicotyledons</taxon>
        <taxon>Gunneridae</taxon>
        <taxon>Pentapetalae</taxon>
        <taxon>Caryophyllales</taxon>
        <taxon>Chenopodiaceae</taxon>
        <taxon>Chenopodioideae</taxon>
        <taxon>Atripliceae</taxon>
        <taxon>Chenopodium</taxon>
    </lineage>
</organism>
<gene>
    <name evidence="3" type="primary">LOC110706843</name>
</gene>
<name>A0A803LPR3_CHEQI</name>
<dbReference type="AlphaFoldDB" id="A0A803LPR3"/>
<dbReference type="Gramene" id="AUR62016942-RA">
    <property type="protein sequence ID" value="AUR62016942-RA:cds"/>
    <property type="gene ID" value="AUR62016942"/>
</dbReference>
<dbReference type="SMR" id="A0A803LPR3"/>
<dbReference type="FunFam" id="3.40.50.1820:FF:000036">
    <property type="entry name" value="Alpha/beta-Hydrolases superfamily protein"/>
    <property type="match status" value="1"/>
</dbReference>
<evidence type="ECO:0000313" key="3">
    <source>
        <dbReference type="EnsemblPlants" id="AUR62016942-RA:cds"/>
    </source>
</evidence>
<dbReference type="GeneID" id="110706843"/>
<dbReference type="EnsemblPlants" id="AUR62016942-RA">
    <property type="protein sequence ID" value="AUR62016942-RA:cds"/>
    <property type="gene ID" value="AUR62016942"/>
</dbReference>